<dbReference type="SUPFAM" id="SSF103473">
    <property type="entry name" value="MFS general substrate transporter"/>
    <property type="match status" value="1"/>
</dbReference>
<comment type="caution">
    <text evidence="8">The sequence shown here is derived from an EMBL/GenBank/DDBJ whole genome shotgun (WGS) entry which is preliminary data.</text>
</comment>
<dbReference type="Gene3D" id="1.20.1250.20">
    <property type="entry name" value="MFS general substrate transporter like domains"/>
    <property type="match status" value="1"/>
</dbReference>
<dbReference type="PANTHER" id="PTHR23531:SF1">
    <property type="entry name" value="QUINOLENE RESISTANCE PROTEIN NORA"/>
    <property type="match status" value="1"/>
</dbReference>
<comment type="subcellular location">
    <subcellularLocation>
        <location evidence="1">Cell membrane</location>
        <topology evidence="1">Multi-pass membrane protein</topology>
    </subcellularLocation>
</comment>
<dbReference type="InterPro" id="IPR020846">
    <property type="entry name" value="MFS_dom"/>
</dbReference>
<protein>
    <submittedName>
        <fullName evidence="8">MFS transporter</fullName>
    </submittedName>
</protein>
<feature type="region of interest" description="Disordered" evidence="5">
    <location>
        <begin position="1"/>
        <end position="25"/>
    </location>
</feature>
<evidence type="ECO:0000313" key="8">
    <source>
        <dbReference type="EMBL" id="GCD33853.1"/>
    </source>
</evidence>
<dbReference type="AlphaFoldDB" id="A0A7U9KSA8"/>
<name>A0A7U9KSA8_9ACTN</name>
<feature type="transmembrane region" description="Helical" evidence="6">
    <location>
        <begin position="238"/>
        <end position="258"/>
    </location>
</feature>
<evidence type="ECO:0000256" key="4">
    <source>
        <dbReference type="ARBA" id="ARBA00023136"/>
    </source>
</evidence>
<dbReference type="InterPro" id="IPR052714">
    <property type="entry name" value="MFS_Exporter"/>
</dbReference>
<feature type="transmembrane region" description="Helical" evidence="6">
    <location>
        <begin position="120"/>
        <end position="144"/>
    </location>
</feature>
<dbReference type="GeneID" id="95620590"/>
<feature type="compositionally biased region" description="Basic residues" evidence="5">
    <location>
        <begin position="10"/>
        <end position="21"/>
    </location>
</feature>
<dbReference type="RefSeq" id="WP_125044241.1">
    <property type="nucleotide sequence ID" value="NZ_BHZC01000001.1"/>
</dbReference>
<feature type="transmembrane region" description="Helical" evidence="6">
    <location>
        <begin position="97"/>
        <end position="114"/>
    </location>
</feature>
<dbReference type="GO" id="GO:0005886">
    <property type="term" value="C:plasma membrane"/>
    <property type="evidence" value="ECO:0007669"/>
    <property type="project" value="UniProtKB-SubCell"/>
</dbReference>
<proteinExistence type="predicted"/>
<evidence type="ECO:0000313" key="9">
    <source>
        <dbReference type="Proteomes" id="UP000287830"/>
    </source>
</evidence>
<dbReference type="InterPro" id="IPR011701">
    <property type="entry name" value="MFS"/>
</dbReference>
<feature type="transmembrane region" description="Helical" evidence="6">
    <location>
        <begin position="264"/>
        <end position="283"/>
    </location>
</feature>
<sequence length="430" mass="43281">MAAFTSLFPSRRRQRPPHRDRRPTTGLAGRDFLLLLLATLGTFANYAPMLTVVPLWTARGAAGEGGAGAATAVTMATTVAVQLCMGWLTRRFTLRRLLGAGALLLGLPTFGYVLSSGLAWVLAVSAVRGVGFGVVAVTGSALVAELVPPEQRGRAVGWYGVAVGLPQVVLLPLGAWLAAEGHFGAVFAAAGALSVGAVPLVAAMSGRSAASSPSPSPTASRTPQPSASGSYRPLLRPALLLAAASVALGGLTSFLPFVLARPDLAPTALLVLFVAMIVGRWAAGVWSDRRGPGRLVLPAAAVCAPAVAVLALTAGHGATVPVALVMVALYGLADGALQNETLVLMFRRAGPYGSGAAGTAWNMAYDGGTGLGSAGVGLAAPWLGPGGAFGSVAALIALSVPGGARLRTGGRVRRARPVDASGDLPARSDP</sequence>
<keyword evidence="2 6" id="KW-0812">Transmembrane</keyword>
<feature type="region of interest" description="Disordered" evidence="5">
    <location>
        <begin position="208"/>
        <end position="229"/>
    </location>
</feature>
<reference evidence="8 9" key="1">
    <citation type="submission" date="2018-11" db="EMBL/GenBank/DDBJ databases">
        <title>Whole genome sequence of Streptomyces chrestomyceticus NBRC 13444(T).</title>
        <authorList>
            <person name="Komaki H."/>
            <person name="Tamura T."/>
        </authorList>
    </citation>
    <scope>NUCLEOTIDE SEQUENCE [LARGE SCALE GENOMIC DNA]</scope>
    <source>
        <strain evidence="8 9">NBRC 13444</strain>
    </source>
</reference>
<keyword evidence="3 6" id="KW-1133">Transmembrane helix</keyword>
<feature type="domain" description="Major facilitator superfamily (MFS) profile" evidence="7">
    <location>
        <begin position="31"/>
        <end position="411"/>
    </location>
</feature>
<feature type="transmembrane region" description="Helical" evidence="6">
    <location>
        <begin position="68"/>
        <end position="88"/>
    </location>
</feature>
<dbReference type="Proteomes" id="UP000287830">
    <property type="component" value="Unassembled WGS sequence"/>
</dbReference>
<dbReference type="PANTHER" id="PTHR23531">
    <property type="entry name" value="QUINOLENE RESISTANCE PROTEIN NORA"/>
    <property type="match status" value="1"/>
</dbReference>
<evidence type="ECO:0000256" key="5">
    <source>
        <dbReference type="SAM" id="MobiDB-lite"/>
    </source>
</evidence>
<dbReference type="PROSITE" id="PS50850">
    <property type="entry name" value="MFS"/>
    <property type="match status" value="1"/>
</dbReference>
<keyword evidence="4 6" id="KW-0472">Membrane</keyword>
<dbReference type="EMBL" id="BHZC01000001">
    <property type="protein sequence ID" value="GCD33853.1"/>
    <property type="molecule type" value="Genomic_DNA"/>
</dbReference>
<feature type="transmembrane region" description="Helical" evidence="6">
    <location>
        <begin position="156"/>
        <end position="177"/>
    </location>
</feature>
<dbReference type="Pfam" id="PF07690">
    <property type="entry name" value="MFS_1"/>
    <property type="match status" value="1"/>
</dbReference>
<evidence type="ECO:0000259" key="7">
    <source>
        <dbReference type="PROSITE" id="PS50850"/>
    </source>
</evidence>
<accession>A0A7U9KSA8</accession>
<dbReference type="InterPro" id="IPR036259">
    <property type="entry name" value="MFS_trans_sf"/>
</dbReference>
<gene>
    <name evidence="8" type="ORF">OEIGOIKO_01577</name>
</gene>
<dbReference type="OrthoDB" id="5189108at2"/>
<dbReference type="GO" id="GO:0022857">
    <property type="term" value="F:transmembrane transporter activity"/>
    <property type="evidence" value="ECO:0007669"/>
    <property type="project" value="InterPro"/>
</dbReference>
<feature type="transmembrane region" description="Helical" evidence="6">
    <location>
        <begin position="318"/>
        <end position="337"/>
    </location>
</feature>
<evidence type="ECO:0000256" key="6">
    <source>
        <dbReference type="SAM" id="Phobius"/>
    </source>
</evidence>
<organism evidence="8 9">
    <name type="scientific">Streptomyces chrestomyceticus JCM 4735</name>
    <dbReference type="NCBI Taxonomy" id="1306181"/>
    <lineage>
        <taxon>Bacteria</taxon>
        <taxon>Bacillati</taxon>
        <taxon>Actinomycetota</taxon>
        <taxon>Actinomycetes</taxon>
        <taxon>Kitasatosporales</taxon>
        <taxon>Streptomycetaceae</taxon>
        <taxon>Streptomyces</taxon>
    </lineage>
</organism>
<feature type="region of interest" description="Disordered" evidence="5">
    <location>
        <begin position="409"/>
        <end position="430"/>
    </location>
</feature>
<evidence type="ECO:0000256" key="1">
    <source>
        <dbReference type="ARBA" id="ARBA00004651"/>
    </source>
</evidence>
<feature type="transmembrane region" description="Helical" evidence="6">
    <location>
        <begin position="183"/>
        <end position="204"/>
    </location>
</feature>
<evidence type="ECO:0000256" key="3">
    <source>
        <dbReference type="ARBA" id="ARBA00022989"/>
    </source>
</evidence>
<evidence type="ECO:0000256" key="2">
    <source>
        <dbReference type="ARBA" id="ARBA00022692"/>
    </source>
</evidence>